<reference evidence="4 5" key="1">
    <citation type="submission" date="2016-11" db="EMBL/GenBank/DDBJ databases">
        <authorList>
            <person name="Jaros S."/>
            <person name="Januszkiewicz K."/>
            <person name="Wedrychowicz H."/>
        </authorList>
    </citation>
    <scope>NUCLEOTIDE SEQUENCE [LARGE SCALE GENOMIC DNA]</scope>
    <source>
        <strain evidence="4 5">DSM 21758</strain>
    </source>
</reference>
<dbReference type="PROSITE" id="PS00379">
    <property type="entry name" value="CDP_ALCOHOL_P_TRANSF"/>
    <property type="match status" value="1"/>
</dbReference>
<feature type="transmembrane region" description="Helical" evidence="3">
    <location>
        <begin position="37"/>
        <end position="56"/>
    </location>
</feature>
<keyword evidence="3" id="KW-0812">Transmembrane</keyword>
<dbReference type="AlphaFoldDB" id="A0A1M6AX89"/>
<organism evidence="4 5">
    <name type="scientific">Clostridium cavendishii DSM 21758</name>
    <dbReference type="NCBI Taxonomy" id="1121302"/>
    <lineage>
        <taxon>Bacteria</taxon>
        <taxon>Bacillati</taxon>
        <taxon>Bacillota</taxon>
        <taxon>Clostridia</taxon>
        <taxon>Eubacteriales</taxon>
        <taxon>Clostridiaceae</taxon>
        <taxon>Clostridium</taxon>
    </lineage>
</organism>
<proteinExistence type="inferred from homology"/>
<evidence type="ECO:0000256" key="1">
    <source>
        <dbReference type="ARBA" id="ARBA00022679"/>
    </source>
</evidence>
<keyword evidence="1 2" id="KW-0808">Transferase</keyword>
<dbReference type="InterPro" id="IPR000462">
    <property type="entry name" value="CDP-OH_P_trans"/>
</dbReference>
<dbReference type="Pfam" id="PF01066">
    <property type="entry name" value="CDP-OH_P_transf"/>
    <property type="match status" value="1"/>
</dbReference>
<comment type="similarity">
    <text evidence="2">Belongs to the CDP-alcohol phosphatidyltransferase class-I family.</text>
</comment>
<name>A0A1M6AX89_9CLOT</name>
<dbReference type="InterPro" id="IPR048254">
    <property type="entry name" value="CDP_ALCOHOL_P_TRANSF_CS"/>
</dbReference>
<dbReference type="EMBL" id="FQZB01000003">
    <property type="protein sequence ID" value="SHI41060.1"/>
    <property type="molecule type" value="Genomic_DNA"/>
</dbReference>
<feature type="transmembrane region" description="Helical" evidence="3">
    <location>
        <begin position="189"/>
        <end position="207"/>
    </location>
</feature>
<dbReference type="STRING" id="1121302.SAMN02745163_00201"/>
<evidence type="ECO:0000313" key="5">
    <source>
        <dbReference type="Proteomes" id="UP000184310"/>
    </source>
</evidence>
<protein>
    <submittedName>
        <fullName evidence="4">Phosphatidylglycerophosphate synthase</fullName>
    </submittedName>
</protein>
<sequence length="220" mass="25935">MEHGSSIKRKDQTMYIVERFYRETIISRLIKPVSKTFITPNMITIFNCILGFFIFYMGYKNMFIEVAIAFQIYELLDHLDGNLARYKNMSSEFGAKLDRISDFVFYTLVFVFIGFNNVEWYLILMVIMLINLYGFIAKSYIVPRLRKLNVIKRGKIKRWFLDKGYIIGMDLTLLGVITSFFLILGEIHILYYVIIAGYIIDIIYRVIELKINEGLKENKG</sequence>
<keyword evidence="3" id="KW-1133">Transmembrane helix</keyword>
<feature type="transmembrane region" description="Helical" evidence="3">
    <location>
        <begin position="121"/>
        <end position="143"/>
    </location>
</feature>
<accession>A0A1M6AX89</accession>
<keyword evidence="3" id="KW-0472">Membrane</keyword>
<keyword evidence="5" id="KW-1185">Reference proteome</keyword>
<dbReference type="Proteomes" id="UP000184310">
    <property type="component" value="Unassembled WGS sequence"/>
</dbReference>
<dbReference type="Gene3D" id="1.20.120.1760">
    <property type="match status" value="1"/>
</dbReference>
<dbReference type="InterPro" id="IPR043130">
    <property type="entry name" value="CDP-OH_PTrfase_TM_dom"/>
</dbReference>
<evidence type="ECO:0000256" key="3">
    <source>
        <dbReference type="SAM" id="Phobius"/>
    </source>
</evidence>
<dbReference type="GO" id="GO:0008654">
    <property type="term" value="P:phospholipid biosynthetic process"/>
    <property type="evidence" value="ECO:0007669"/>
    <property type="project" value="InterPro"/>
</dbReference>
<feature type="transmembrane region" description="Helical" evidence="3">
    <location>
        <begin position="164"/>
        <end position="183"/>
    </location>
</feature>
<evidence type="ECO:0000256" key="2">
    <source>
        <dbReference type="RuleBase" id="RU003750"/>
    </source>
</evidence>
<evidence type="ECO:0000313" key="4">
    <source>
        <dbReference type="EMBL" id="SHI41060.1"/>
    </source>
</evidence>
<dbReference type="GO" id="GO:0016020">
    <property type="term" value="C:membrane"/>
    <property type="evidence" value="ECO:0007669"/>
    <property type="project" value="InterPro"/>
</dbReference>
<dbReference type="GO" id="GO:0016780">
    <property type="term" value="F:phosphotransferase activity, for other substituted phosphate groups"/>
    <property type="evidence" value="ECO:0007669"/>
    <property type="project" value="InterPro"/>
</dbReference>
<gene>
    <name evidence="4" type="ORF">SAMN02745163_00201</name>
</gene>